<organism evidence="1 2">
    <name type="scientific">Verticillium dahliae</name>
    <name type="common">Verticillium wilt</name>
    <dbReference type="NCBI Taxonomy" id="27337"/>
    <lineage>
        <taxon>Eukaryota</taxon>
        <taxon>Fungi</taxon>
        <taxon>Dikarya</taxon>
        <taxon>Ascomycota</taxon>
        <taxon>Pezizomycotina</taxon>
        <taxon>Sordariomycetes</taxon>
        <taxon>Hypocreomycetidae</taxon>
        <taxon>Glomerellales</taxon>
        <taxon>Plectosphaerellaceae</taxon>
        <taxon>Verticillium</taxon>
    </lineage>
</organism>
<dbReference type="Proteomes" id="UP000236305">
    <property type="component" value="Unassembled WGS sequence"/>
</dbReference>
<reference evidence="1 2" key="1">
    <citation type="submission" date="2017-12" db="EMBL/GenBank/DDBJ databases">
        <title>Comparative genomics yields insights into virulence evolution of Verticillium dahliae.</title>
        <authorList>
            <person name="Fan R."/>
            <person name="Armitage A.D."/>
            <person name="Cascant-Lopez E."/>
            <person name="Sobczyk M."/>
            <person name="Cockerton H.M."/>
            <person name="Harrison R.J."/>
        </authorList>
    </citation>
    <scope>NUCLEOTIDE SEQUENCE [LARGE SCALE GENOMIC DNA]</scope>
    <source>
        <strain evidence="1 2">12008</strain>
    </source>
</reference>
<proteinExistence type="predicted"/>
<accession>A0AA44WRT3</accession>
<sequence length="46" mass="5021">MSDAVFELARVPMHVVPVIHGNEKGLDVGQDADELIFLLIAQGVYL</sequence>
<comment type="caution">
    <text evidence="1">The sequence shown here is derived from an EMBL/GenBank/DDBJ whole genome shotgun (WGS) entry which is preliminary data.</text>
</comment>
<dbReference type="AlphaFoldDB" id="A0AA44WRT3"/>
<protein>
    <submittedName>
        <fullName evidence="1">Uncharacterized protein</fullName>
    </submittedName>
</protein>
<evidence type="ECO:0000313" key="2">
    <source>
        <dbReference type="Proteomes" id="UP000236305"/>
    </source>
</evidence>
<evidence type="ECO:0000313" key="1">
    <source>
        <dbReference type="EMBL" id="PNH36308.1"/>
    </source>
</evidence>
<name>A0AA44WRT3_VERDA</name>
<gene>
    <name evidence="1" type="ORF">BJF96_g599</name>
</gene>
<dbReference type="EMBL" id="MPSH01000001">
    <property type="protein sequence ID" value="PNH36308.1"/>
    <property type="molecule type" value="Genomic_DNA"/>
</dbReference>